<protein>
    <submittedName>
        <fullName evidence="2">Uncharacterized protein</fullName>
    </submittedName>
</protein>
<comment type="caution">
    <text evidence="2">The sequence shown here is derived from an EMBL/GenBank/DDBJ whole genome shotgun (WGS) entry which is preliminary data.</text>
</comment>
<feature type="region of interest" description="Disordered" evidence="1">
    <location>
        <begin position="1"/>
        <end position="30"/>
    </location>
</feature>
<name>A0A5M9JF89_MONFR</name>
<dbReference type="Proteomes" id="UP000322873">
    <property type="component" value="Unassembled WGS sequence"/>
</dbReference>
<feature type="region of interest" description="Disordered" evidence="1">
    <location>
        <begin position="148"/>
        <end position="196"/>
    </location>
</feature>
<dbReference type="VEuPathDB" id="FungiDB:MFRU_007g03380"/>
<evidence type="ECO:0000256" key="1">
    <source>
        <dbReference type="SAM" id="MobiDB-lite"/>
    </source>
</evidence>
<proteinExistence type="predicted"/>
<evidence type="ECO:0000313" key="3">
    <source>
        <dbReference type="Proteomes" id="UP000322873"/>
    </source>
</evidence>
<feature type="compositionally biased region" description="Acidic residues" evidence="1">
    <location>
        <begin position="164"/>
        <end position="190"/>
    </location>
</feature>
<dbReference type="AlphaFoldDB" id="A0A5M9JF89"/>
<keyword evidence="3" id="KW-1185">Reference proteome</keyword>
<organism evidence="2 3">
    <name type="scientific">Monilinia fructicola</name>
    <name type="common">Brown rot fungus</name>
    <name type="synonym">Ciboria fructicola</name>
    <dbReference type="NCBI Taxonomy" id="38448"/>
    <lineage>
        <taxon>Eukaryota</taxon>
        <taxon>Fungi</taxon>
        <taxon>Dikarya</taxon>
        <taxon>Ascomycota</taxon>
        <taxon>Pezizomycotina</taxon>
        <taxon>Leotiomycetes</taxon>
        <taxon>Helotiales</taxon>
        <taxon>Sclerotiniaceae</taxon>
        <taxon>Monilinia</taxon>
    </lineage>
</organism>
<accession>A0A5M9JF89</accession>
<evidence type="ECO:0000313" key="2">
    <source>
        <dbReference type="EMBL" id="KAA8567310.1"/>
    </source>
</evidence>
<dbReference type="EMBL" id="VICG01000011">
    <property type="protein sequence ID" value="KAA8567310.1"/>
    <property type="molecule type" value="Genomic_DNA"/>
</dbReference>
<reference evidence="2 3" key="1">
    <citation type="submission" date="2019-06" db="EMBL/GenBank/DDBJ databases">
        <title>Genome Sequence of the Brown Rot Fungal Pathogen Monilinia fructicola.</title>
        <authorList>
            <person name="De Miccolis Angelini R.M."/>
            <person name="Landi L."/>
            <person name="Abate D."/>
            <person name="Pollastro S."/>
            <person name="Romanazzi G."/>
            <person name="Faretra F."/>
        </authorList>
    </citation>
    <scope>NUCLEOTIDE SEQUENCE [LARGE SCALE GENOMIC DNA]</scope>
    <source>
        <strain evidence="2 3">Mfrc123</strain>
    </source>
</reference>
<gene>
    <name evidence="2" type="ORF">EYC84_010341</name>
</gene>
<sequence>MSHFKEQQIIVHTPSSEQTIDLPKPQGTTIKPAALKGRKRSAASRRLLDISRGSIINKIKAQVTKDLMEKHGKKGSSELLGYDPIQNLRHNRIGEQRGSATQMPWTQVLGLYPAYFPEEPAPKGATTLSSRASRTFARLAKLLEFETEKAEEAQDAENPQFVFPDEECDGDEDEDGPDDDDEVGDDEDESGEAHARAVALQVRTVYAQIRAYAMRREASEGKTRVAAVAVAQRAADQGWF</sequence>